<evidence type="ECO:0000313" key="2">
    <source>
        <dbReference type="Proteomes" id="UP001501288"/>
    </source>
</evidence>
<name>A0ABN2C3H0_9MICO</name>
<gene>
    <name evidence="1" type="ORF">GCM10009762_24660</name>
</gene>
<organism evidence="1 2">
    <name type="scientific">Dermacoccus barathri</name>
    <dbReference type="NCBI Taxonomy" id="322601"/>
    <lineage>
        <taxon>Bacteria</taxon>
        <taxon>Bacillati</taxon>
        <taxon>Actinomycetota</taxon>
        <taxon>Actinomycetes</taxon>
        <taxon>Micrococcales</taxon>
        <taxon>Dermacoccaceae</taxon>
        <taxon>Dermacoccus</taxon>
    </lineage>
</organism>
<comment type="caution">
    <text evidence="1">The sequence shown here is derived from an EMBL/GenBank/DDBJ whole genome shotgun (WGS) entry which is preliminary data.</text>
</comment>
<proteinExistence type="predicted"/>
<dbReference type="RefSeq" id="WP_346030763.1">
    <property type="nucleotide sequence ID" value="NZ_BAAANV010000052.1"/>
</dbReference>
<accession>A0ABN2C3H0</accession>
<dbReference type="EMBL" id="BAAANV010000052">
    <property type="protein sequence ID" value="GAA1550669.1"/>
    <property type="molecule type" value="Genomic_DNA"/>
</dbReference>
<sequence length="152" mass="16321">MARKTKHLPEDIEARIKATAEQEADALVSAAYLASEPGADAHAALPLRDALAHAAKCGHIDWLLGTLDRRLDDKGRELYGDAWDDDLHAETIARVARRSGLRPGPTPWIVESITRYALSVASLERALAGADEGTPEADDAALAVLEAEFATE</sequence>
<keyword evidence="2" id="KW-1185">Reference proteome</keyword>
<evidence type="ECO:0000313" key="1">
    <source>
        <dbReference type="EMBL" id="GAA1550669.1"/>
    </source>
</evidence>
<dbReference type="Proteomes" id="UP001501288">
    <property type="component" value="Unassembled WGS sequence"/>
</dbReference>
<protein>
    <submittedName>
        <fullName evidence="1">Uncharacterized protein</fullName>
    </submittedName>
</protein>
<reference evidence="1 2" key="1">
    <citation type="journal article" date="2019" name="Int. J. Syst. Evol. Microbiol.">
        <title>The Global Catalogue of Microorganisms (GCM) 10K type strain sequencing project: providing services to taxonomists for standard genome sequencing and annotation.</title>
        <authorList>
            <consortium name="The Broad Institute Genomics Platform"/>
            <consortium name="The Broad Institute Genome Sequencing Center for Infectious Disease"/>
            <person name="Wu L."/>
            <person name="Ma J."/>
        </authorList>
    </citation>
    <scope>NUCLEOTIDE SEQUENCE [LARGE SCALE GENOMIC DNA]</scope>
    <source>
        <strain evidence="1 2">JCM 14588</strain>
    </source>
</reference>